<dbReference type="SMART" id="SM00082">
    <property type="entry name" value="LRRCT"/>
    <property type="match status" value="1"/>
</dbReference>
<dbReference type="SUPFAM" id="SSF52058">
    <property type="entry name" value="L domain-like"/>
    <property type="match status" value="1"/>
</dbReference>
<keyword evidence="2" id="KW-0732">Signal</keyword>
<protein>
    <recommendedName>
        <fullName evidence="5">LRRCT domain-containing protein</fullName>
    </recommendedName>
</protein>
<accession>A0AAD9JM52</accession>
<feature type="domain" description="LRRCT" evidence="5">
    <location>
        <begin position="119"/>
        <end position="171"/>
    </location>
</feature>
<keyword evidence="7" id="KW-1185">Reference proteome</keyword>
<organism evidence="6 7">
    <name type="scientific">Paralvinella palmiformis</name>
    <dbReference type="NCBI Taxonomy" id="53620"/>
    <lineage>
        <taxon>Eukaryota</taxon>
        <taxon>Metazoa</taxon>
        <taxon>Spiralia</taxon>
        <taxon>Lophotrochozoa</taxon>
        <taxon>Annelida</taxon>
        <taxon>Polychaeta</taxon>
        <taxon>Sedentaria</taxon>
        <taxon>Canalipalpata</taxon>
        <taxon>Terebellida</taxon>
        <taxon>Terebelliformia</taxon>
        <taxon>Alvinellidae</taxon>
        <taxon>Paralvinella</taxon>
    </lineage>
</organism>
<sequence length="225" mass="26159">MDCSSANITSISSNWQIPFCHISSKEDVIRNLSVLLSINLSHNRIIAVSPLTTLRYLNNVETLDFSYNSINNLSDFPLQSMTSLRVLIVHNNRLTHIPRMFEKYIPDLIPLNQISFYDNPWSCDCGNNWIPKWLKQIQSKITDMQRMRCNWPKAVKGQPLINISGSYWLCDSDIHEHYPLSKYRSLIIAIIMLYLILCSAVAMLFICRKRQQVKPAERYVVYQTS</sequence>
<keyword evidence="4" id="KW-1133">Transmembrane helix</keyword>
<dbReference type="Gene3D" id="3.80.10.10">
    <property type="entry name" value="Ribonuclease Inhibitor"/>
    <property type="match status" value="1"/>
</dbReference>
<dbReference type="AlphaFoldDB" id="A0AAD9JM52"/>
<dbReference type="GO" id="GO:0005886">
    <property type="term" value="C:plasma membrane"/>
    <property type="evidence" value="ECO:0007669"/>
    <property type="project" value="TreeGrafter"/>
</dbReference>
<evidence type="ECO:0000256" key="3">
    <source>
        <dbReference type="ARBA" id="ARBA00022737"/>
    </source>
</evidence>
<dbReference type="PANTHER" id="PTHR24369">
    <property type="entry name" value="ANTIGEN BSP, PUTATIVE-RELATED"/>
    <property type="match status" value="1"/>
</dbReference>
<keyword evidence="4" id="KW-0812">Transmembrane</keyword>
<dbReference type="PANTHER" id="PTHR24369:SF210">
    <property type="entry name" value="CHAOPTIN-RELATED"/>
    <property type="match status" value="1"/>
</dbReference>
<reference evidence="6" key="1">
    <citation type="journal article" date="2023" name="Mol. Biol. Evol.">
        <title>Third-Generation Sequencing Reveals the Adaptive Role of the Epigenome in Three Deep-Sea Polychaetes.</title>
        <authorList>
            <person name="Perez M."/>
            <person name="Aroh O."/>
            <person name="Sun Y."/>
            <person name="Lan Y."/>
            <person name="Juniper S.K."/>
            <person name="Young C.R."/>
            <person name="Angers B."/>
            <person name="Qian P.Y."/>
        </authorList>
    </citation>
    <scope>NUCLEOTIDE SEQUENCE</scope>
    <source>
        <strain evidence="6">P08H-3</strain>
    </source>
</reference>
<evidence type="ECO:0000256" key="2">
    <source>
        <dbReference type="ARBA" id="ARBA00022729"/>
    </source>
</evidence>
<keyword evidence="4" id="KW-0472">Membrane</keyword>
<evidence type="ECO:0000256" key="1">
    <source>
        <dbReference type="ARBA" id="ARBA00022614"/>
    </source>
</evidence>
<dbReference type="InterPro" id="IPR001611">
    <property type="entry name" value="Leu-rich_rpt"/>
</dbReference>
<dbReference type="InterPro" id="IPR032675">
    <property type="entry name" value="LRR_dom_sf"/>
</dbReference>
<comment type="caution">
    <text evidence="6">The sequence shown here is derived from an EMBL/GenBank/DDBJ whole genome shotgun (WGS) entry which is preliminary data.</text>
</comment>
<keyword evidence="3" id="KW-0677">Repeat</keyword>
<evidence type="ECO:0000256" key="4">
    <source>
        <dbReference type="SAM" id="Phobius"/>
    </source>
</evidence>
<evidence type="ECO:0000313" key="7">
    <source>
        <dbReference type="Proteomes" id="UP001208570"/>
    </source>
</evidence>
<dbReference type="InterPro" id="IPR003591">
    <property type="entry name" value="Leu-rich_rpt_typical-subtyp"/>
</dbReference>
<proteinExistence type="predicted"/>
<dbReference type="SMART" id="SM00369">
    <property type="entry name" value="LRR_TYP"/>
    <property type="match status" value="3"/>
</dbReference>
<dbReference type="Pfam" id="PF13855">
    <property type="entry name" value="LRR_8"/>
    <property type="match status" value="1"/>
</dbReference>
<gene>
    <name evidence="6" type="ORF">LSH36_235g01007</name>
</gene>
<evidence type="ECO:0000313" key="6">
    <source>
        <dbReference type="EMBL" id="KAK2155624.1"/>
    </source>
</evidence>
<dbReference type="InterPro" id="IPR050541">
    <property type="entry name" value="LRR_TM_domain-containing"/>
</dbReference>
<keyword evidence="1" id="KW-0433">Leucine-rich repeat</keyword>
<dbReference type="Proteomes" id="UP001208570">
    <property type="component" value="Unassembled WGS sequence"/>
</dbReference>
<dbReference type="InterPro" id="IPR000483">
    <property type="entry name" value="Cys-rich_flank_reg_C"/>
</dbReference>
<dbReference type="EMBL" id="JAODUP010000235">
    <property type="protein sequence ID" value="KAK2155624.1"/>
    <property type="molecule type" value="Genomic_DNA"/>
</dbReference>
<feature type="transmembrane region" description="Helical" evidence="4">
    <location>
        <begin position="186"/>
        <end position="207"/>
    </location>
</feature>
<evidence type="ECO:0000259" key="5">
    <source>
        <dbReference type="SMART" id="SM00082"/>
    </source>
</evidence>
<name>A0AAD9JM52_9ANNE</name>